<proteinExistence type="predicted"/>
<dbReference type="Pfam" id="PF03008">
    <property type="entry name" value="DUF234"/>
    <property type="match status" value="1"/>
</dbReference>
<evidence type="ECO:0000313" key="2">
    <source>
        <dbReference type="EMBL" id="SFV69559.1"/>
    </source>
</evidence>
<name>A0A1W1CUX4_9ZZZZ</name>
<evidence type="ECO:0000259" key="1">
    <source>
        <dbReference type="Pfam" id="PF03008"/>
    </source>
</evidence>
<dbReference type="EMBL" id="FPHH01000124">
    <property type="protein sequence ID" value="SFV69559.1"/>
    <property type="molecule type" value="Genomic_DNA"/>
</dbReference>
<protein>
    <recommendedName>
        <fullName evidence="1">DUF234 domain-containing protein</fullName>
    </recommendedName>
</protein>
<organism evidence="2">
    <name type="scientific">hydrothermal vent metagenome</name>
    <dbReference type="NCBI Taxonomy" id="652676"/>
    <lineage>
        <taxon>unclassified sequences</taxon>
        <taxon>metagenomes</taxon>
        <taxon>ecological metagenomes</taxon>
    </lineage>
</organism>
<reference evidence="2" key="1">
    <citation type="submission" date="2016-10" db="EMBL/GenBank/DDBJ databases">
        <authorList>
            <person name="de Groot N.N."/>
        </authorList>
    </citation>
    <scope>NUCLEOTIDE SEQUENCE</scope>
</reference>
<gene>
    <name evidence="2" type="ORF">MNB_SM-5-77</name>
</gene>
<dbReference type="AlphaFoldDB" id="A0A1W1CUX4"/>
<accession>A0A1W1CUX4</accession>
<sequence>MLSQTQPLAKQFQIFYKEHTPKTLEDAIEKFAIFGGVGWGDIDTSKPSYELIKKLILDDYAYIRNDVNEITSGAPLYHALLSAIAMGDGKTHASYKRAKLDKEVGDKAVTELVERGIIYVEKPKKEFTSWAENEQLDNKLYFTTPFLRFWFAFVSPLFKGIRDKDYTEVKKRWQNREAEFANLIFTQLSYALLQESFKEEEKIKEISEYWDKKIALDIYAKTVSGKTIVGSTKYTNAKVKKSELSRLQELCEKAGIDADIFVIVAKKGFSSELKALKGERVRLYTLKNFKILG</sequence>
<feature type="domain" description="DUF234" evidence="1">
    <location>
        <begin position="150"/>
        <end position="241"/>
    </location>
</feature>
<dbReference type="InterPro" id="IPR004256">
    <property type="entry name" value="DUF234"/>
</dbReference>